<gene>
    <name evidence="2" type="ORF">D3877_29125</name>
</gene>
<dbReference type="AlphaFoldDB" id="A0A418VJZ7"/>
<dbReference type="Pfam" id="PF13560">
    <property type="entry name" value="HTH_31"/>
    <property type="match status" value="1"/>
</dbReference>
<organism evidence="2 3">
    <name type="scientific">Azospirillum cavernae</name>
    <dbReference type="NCBI Taxonomy" id="2320860"/>
    <lineage>
        <taxon>Bacteria</taxon>
        <taxon>Pseudomonadati</taxon>
        <taxon>Pseudomonadota</taxon>
        <taxon>Alphaproteobacteria</taxon>
        <taxon>Rhodospirillales</taxon>
        <taxon>Azospirillaceae</taxon>
        <taxon>Azospirillum</taxon>
    </lineage>
</organism>
<accession>A0A418VJZ7</accession>
<reference evidence="2 3" key="1">
    <citation type="submission" date="2018-09" db="EMBL/GenBank/DDBJ databases">
        <authorList>
            <person name="Zhu H."/>
        </authorList>
    </citation>
    <scope>NUCLEOTIDE SEQUENCE [LARGE SCALE GENOMIC DNA]</scope>
    <source>
        <strain evidence="2 3">K2W22B-5</strain>
    </source>
</reference>
<comment type="caution">
    <text evidence="2">The sequence shown here is derived from an EMBL/GenBank/DDBJ whole genome shotgun (WGS) entry which is preliminary data.</text>
</comment>
<dbReference type="SMART" id="SM00530">
    <property type="entry name" value="HTH_XRE"/>
    <property type="match status" value="1"/>
</dbReference>
<proteinExistence type="predicted"/>
<dbReference type="InterPro" id="IPR001387">
    <property type="entry name" value="Cro/C1-type_HTH"/>
</dbReference>
<dbReference type="SUPFAM" id="SSF47413">
    <property type="entry name" value="lambda repressor-like DNA-binding domains"/>
    <property type="match status" value="1"/>
</dbReference>
<evidence type="ECO:0000259" key="1">
    <source>
        <dbReference type="PROSITE" id="PS50943"/>
    </source>
</evidence>
<protein>
    <submittedName>
        <fullName evidence="2">Helix-turn-helix domain-containing protein</fullName>
    </submittedName>
</protein>
<dbReference type="Gene3D" id="1.10.260.40">
    <property type="entry name" value="lambda repressor-like DNA-binding domains"/>
    <property type="match status" value="1"/>
</dbReference>
<dbReference type="GO" id="GO:0003677">
    <property type="term" value="F:DNA binding"/>
    <property type="evidence" value="ECO:0007669"/>
    <property type="project" value="InterPro"/>
</dbReference>
<dbReference type="CDD" id="cd00093">
    <property type="entry name" value="HTH_XRE"/>
    <property type="match status" value="1"/>
</dbReference>
<dbReference type="PROSITE" id="PS50943">
    <property type="entry name" value="HTH_CROC1"/>
    <property type="match status" value="1"/>
</dbReference>
<keyword evidence="3" id="KW-1185">Reference proteome</keyword>
<dbReference type="OrthoDB" id="3034420at2"/>
<dbReference type="InterPro" id="IPR010982">
    <property type="entry name" value="Lambda_DNA-bd_dom_sf"/>
</dbReference>
<feature type="domain" description="HTH cro/C1-type" evidence="1">
    <location>
        <begin position="6"/>
        <end position="38"/>
    </location>
</feature>
<sequence length="63" mass="6828">MRPEDIVAFRSRAGLTQAQLGEIIGVSRQHVYALEKGRFRLSARLGHAIMAACSAAPRSSNFG</sequence>
<dbReference type="EMBL" id="QYUL01000008">
    <property type="protein sequence ID" value="RJF76474.1"/>
    <property type="molecule type" value="Genomic_DNA"/>
</dbReference>
<evidence type="ECO:0000313" key="2">
    <source>
        <dbReference type="EMBL" id="RJF76474.1"/>
    </source>
</evidence>
<name>A0A418VJZ7_9PROT</name>
<evidence type="ECO:0000313" key="3">
    <source>
        <dbReference type="Proteomes" id="UP000283458"/>
    </source>
</evidence>
<dbReference type="Proteomes" id="UP000283458">
    <property type="component" value="Unassembled WGS sequence"/>
</dbReference>